<gene>
    <name evidence="1" type="ORF">LCGC14_2807170</name>
</gene>
<comment type="caution">
    <text evidence="1">The sequence shown here is derived from an EMBL/GenBank/DDBJ whole genome shotgun (WGS) entry which is preliminary data.</text>
</comment>
<proteinExistence type="predicted"/>
<name>A0A0F8YKX4_9ZZZZ</name>
<sequence length="84" mass="10089">MAFLDGKTDEEKKKFRDTMQSFLIRRFDRLDRLRAELDKDIKREIESYNGQDKKIDALPDYAEKIKLNTSYSQVQTIKARMNRN</sequence>
<evidence type="ECO:0000313" key="1">
    <source>
        <dbReference type="EMBL" id="KKK82058.1"/>
    </source>
</evidence>
<reference evidence="1" key="1">
    <citation type="journal article" date="2015" name="Nature">
        <title>Complex archaea that bridge the gap between prokaryotes and eukaryotes.</title>
        <authorList>
            <person name="Spang A."/>
            <person name="Saw J.H."/>
            <person name="Jorgensen S.L."/>
            <person name="Zaremba-Niedzwiedzka K."/>
            <person name="Martijn J."/>
            <person name="Lind A.E."/>
            <person name="van Eijk R."/>
            <person name="Schleper C."/>
            <person name="Guy L."/>
            <person name="Ettema T.J."/>
        </authorList>
    </citation>
    <scope>NUCLEOTIDE SEQUENCE</scope>
</reference>
<dbReference type="EMBL" id="LAZR01052844">
    <property type="protein sequence ID" value="KKK82058.1"/>
    <property type="molecule type" value="Genomic_DNA"/>
</dbReference>
<feature type="non-terminal residue" evidence="1">
    <location>
        <position position="84"/>
    </location>
</feature>
<dbReference type="AlphaFoldDB" id="A0A0F8YKX4"/>
<organism evidence="1">
    <name type="scientific">marine sediment metagenome</name>
    <dbReference type="NCBI Taxonomy" id="412755"/>
    <lineage>
        <taxon>unclassified sequences</taxon>
        <taxon>metagenomes</taxon>
        <taxon>ecological metagenomes</taxon>
    </lineage>
</organism>
<accession>A0A0F8YKX4</accession>
<protein>
    <submittedName>
        <fullName evidence="1">Uncharacterized protein</fullName>
    </submittedName>
</protein>